<accession>A0A9P0MUR6</accession>
<dbReference type="EMBL" id="OV725082">
    <property type="protein sequence ID" value="CAH1405190.1"/>
    <property type="molecule type" value="Genomic_DNA"/>
</dbReference>
<dbReference type="AlphaFoldDB" id="A0A9P0MUR6"/>
<reference evidence="1" key="1">
    <citation type="submission" date="2022-01" db="EMBL/GenBank/DDBJ databases">
        <authorList>
            <person name="King R."/>
        </authorList>
    </citation>
    <scope>NUCLEOTIDE SEQUENCE</scope>
</reference>
<dbReference type="InterPro" id="IPR032675">
    <property type="entry name" value="LRR_dom_sf"/>
</dbReference>
<keyword evidence="2" id="KW-1185">Reference proteome</keyword>
<organism evidence="1 2">
    <name type="scientific">Nezara viridula</name>
    <name type="common">Southern green stink bug</name>
    <name type="synonym">Cimex viridulus</name>
    <dbReference type="NCBI Taxonomy" id="85310"/>
    <lineage>
        <taxon>Eukaryota</taxon>
        <taxon>Metazoa</taxon>
        <taxon>Ecdysozoa</taxon>
        <taxon>Arthropoda</taxon>
        <taxon>Hexapoda</taxon>
        <taxon>Insecta</taxon>
        <taxon>Pterygota</taxon>
        <taxon>Neoptera</taxon>
        <taxon>Paraneoptera</taxon>
        <taxon>Hemiptera</taxon>
        <taxon>Heteroptera</taxon>
        <taxon>Panheteroptera</taxon>
        <taxon>Pentatomomorpha</taxon>
        <taxon>Pentatomoidea</taxon>
        <taxon>Pentatomidae</taxon>
        <taxon>Pentatominae</taxon>
        <taxon>Nezara</taxon>
    </lineage>
</organism>
<name>A0A9P0MUR6_NEZVI</name>
<dbReference type="Proteomes" id="UP001152798">
    <property type="component" value="Chromosome 6"/>
</dbReference>
<dbReference type="Gene3D" id="3.80.10.10">
    <property type="entry name" value="Ribonuclease Inhibitor"/>
    <property type="match status" value="1"/>
</dbReference>
<proteinExistence type="predicted"/>
<evidence type="ECO:0000313" key="2">
    <source>
        <dbReference type="Proteomes" id="UP001152798"/>
    </source>
</evidence>
<dbReference type="OrthoDB" id="16120at2759"/>
<evidence type="ECO:0000313" key="1">
    <source>
        <dbReference type="EMBL" id="CAH1405190.1"/>
    </source>
</evidence>
<gene>
    <name evidence="1" type="ORF">NEZAVI_LOCUS13448</name>
</gene>
<sequence>MPPRKSIKSLYSVCIDHVLEVIHMYVVKHQKNFVPLRKYLIGLLHGGIREHLIDRAVTNYSSKVFDLLDILELLADSTTKKLQLKKKGEFLTGFQSAQLYSRIEGSNIIGLHELHVKVQIEHSLPSQVESLPSNHLHSALRRGLASNLRILTLQNAADNQSLKIIGQYAQHLTNLDITSSWLVDDFGIGELLLKDAVNVINAHLVELESCEPVAIEAMAALQRSQLNKTCETLQEVKIQDTNTTSVSVMLLLMFCSNLKSHGGFLYYRNIGDAVLSVQNRDSAPAHLQLTELWDTQLPPDKLAKICKFLPKLNSLYTRASWLPQTPGILPPLTNLTADFDFGFYAPVLFPYLHHSGHSLRRLILIDQVYSIDISQIAALCPNLEELTAKLSIQDEKDNTAELKNLRCAKVRITTPSTFTWIMKHSPNILQLEILLERDDTFDMFENDVIMDVIEQNPKSLHSIRHLSIHMFHNSGHHGYVISLGTLTIEAAYALCNACDNIRLIGELNTWFKVSVEEVLQMAEYIKEHNWDLKISYKDVLYPT</sequence>
<protein>
    <submittedName>
        <fullName evidence="1">Uncharacterized protein</fullName>
    </submittedName>
</protein>